<reference evidence="1" key="2">
    <citation type="journal article" date="2022" name="New Phytol.">
        <title>Evolutionary transition to the ectomycorrhizal habit in the genomes of a hyperdiverse lineage of mushroom-forming fungi.</title>
        <authorList>
            <person name="Looney B."/>
            <person name="Miyauchi S."/>
            <person name="Morin E."/>
            <person name="Drula E."/>
            <person name="Courty P.E."/>
            <person name="Kohler A."/>
            <person name="Kuo A."/>
            <person name="LaButti K."/>
            <person name="Pangilinan J."/>
            <person name="Lipzen A."/>
            <person name="Riley R."/>
            <person name="Andreopoulos W."/>
            <person name="He G."/>
            <person name="Johnson J."/>
            <person name="Nolan M."/>
            <person name="Tritt A."/>
            <person name="Barry K.W."/>
            <person name="Grigoriev I.V."/>
            <person name="Nagy L.G."/>
            <person name="Hibbett D."/>
            <person name="Henrissat B."/>
            <person name="Matheny P.B."/>
            <person name="Labbe J."/>
            <person name="Martin F.M."/>
        </authorList>
    </citation>
    <scope>NUCLEOTIDE SEQUENCE</scope>
    <source>
        <strain evidence="1">FP105234-sp</strain>
    </source>
</reference>
<dbReference type="EMBL" id="MU275847">
    <property type="protein sequence ID" value="KAI0052160.1"/>
    <property type="molecule type" value="Genomic_DNA"/>
</dbReference>
<sequence length="587" mass="61680">MASDAASSSLAPPPSPAPARPRQLAVPRPASKQKRDSSVFRPRLPLDPFASAAHHEPLLLPAERLANASAHTPRRDVLLVLGDPSPADLTPLIRSDRLALSLLIIATHNPAALSPLLRLQNPSPAVRLLALSSPLDLEHAGALRLVNVLEWAERVARAWRRSPSPGTQTLSEDGLGTLTPPSLFGGRGAKIKAKSSPSSPAASAESIPSSNSLPEHPNGSTSTLGRLLRKRVSSYTMPPPDPSQRPFDALLHFLPQGLPDKSLLKQSILVTTISRPFLVAAAPPLPAMPASERRRSFFGRNSVHSLYSLPPTPPLSSRDSLVGLSVEQLPEAAPIKSRLLHLLPTTKTAPRLIESIESFLLSFSFPASRPSLAALSASPSMLSSSLPHSPSSRPLSTASSMSVFSDAGSSFSGGGGGLEPARTFLLPGSALAHPVAAPPHLQGWTLADVVLSGVLDASTGEPRAFLAGAHDVRVVSAPSSPGREVTMPTLSPPPPAVRRMSDTPPSAYAPSTKAVRRLTQSVGPGARPFASQLPTPPDSEEDGLSGSTAGSGSASASSRSTEKTNAKAHRSGVKERRWMFWKRVSTR</sequence>
<protein>
    <submittedName>
        <fullName evidence="1">Uncharacterized protein</fullName>
    </submittedName>
</protein>
<keyword evidence="2" id="KW-1185">Reference proteome</keyword>
<proteinExistence type="predicted"/>
<accession>A0ACB8S702</accession>
<comment type="caution">
    <text evidence="1">The sequence shown here is derived from an EMBL/GenBank/DDBJ whole genome shotgun (WGS) entry which is preliminary data.</text>
</comment>
<evidence type="ECO:0000313" key="1">
    <source>
        <dbReference type="EMBL" id="KAI0052160.1"/>
    </source>
</evidence>
<name>A0ACB8S702_9AGAM</name>
<dbReference type="Proteomes" id="UP000814033">
    <property type="component" value="Unassembled WGS sequence"/>
</dbReference>
<organism evidence="1 2">
    <name type="scientific">Auriscalpium vulgare</name>
    <dbReference type="NCBI Taxonomy" id="40419"/>
    <lineage>
        <taxon>Eukaryota</taxon>
        <taxon>Fungi</taxon>
        <taxon>Dikarya</taxon>
        <taxon>Basidiomycota</taxon>
        <taxon>Agaricomycotina</taxon>
        <taxon>Agaricomycetes</taxon>
        <taxon>Russulales</taxon>
        <taxon>Auriscalpiaceae</taxon>
        <taxon>Auriscalpium</taxon>
    </lineage>
</organism>
<evidence type="ECO:0000313" key="2">
    <source>
        <dbReference type="Proteomes" id="UP000814033"/>
    </source>
</evidence>
<reference evidence="1" key="1">
    <citation type="submission" date="2021-02" db="EMBL/GenBank/DDBJ databases">
        <authorList>
            <consortium name="DOE Joint Genome Institute"/>
            <person name="Ahrendt S."/>
            <person name="Looney B.P."/>
            <person name="Miyauchi S."/>
            <person name="Morin E."/>
            <person name="Drula E."/>
            <person name="Courty P.E."/>
            <person name="Chicoki N."/>
            <person name="Fauchery L."/>
            <person name="Kohler A."/>
            <person name="Kuo A."/>
            <person name="Labutti K."/>
            <person name="Pangilinan J."/>
            <person name="Lipzen A."/>
            <person name="Riley R."/>
            <person name="Andreopoulos W."/>
            <person name="He G."/>
            <person name="Johnson J."/>
            <person name="Barry K.W."/>
            <person name="Grigoriev I.V."/>
            <person name="Nagy L."/>
            <person name="Hibbett D."/>
            <person name="Henrissat B."/>
            <person name="Matheny P.B."/>
            <person name="Labbe J."/>
            <person name="Martin F."/>
        </authorList>
    </citation>
    <scope>NUCLEOTIDE SEQUENCE</scope>
    <source>
        <strain evidence="1">FP105234-sp</strain>
    </source>
</reference>
<gene>
    <name evidence="1" type="ORF">FA95DRAFT_1569509</name>
</gene>